<gene>
    <name evidence="1" type="ORF">GSBLH_T00003762001</name>
</gene>
<dbReference type="EMBL" id="FN668672">
    <property type="protein sequence ID" value="CBK23958.2"/>
    <property type="molecule type" value="Genomic_DNA"/>
</dbReference>
<protein>
    <submittedName>
        <fullName evidence="1">Uncharacterized protein</fullName>
    </submittedName>
</protein>
<evidence type="ECO:0000313" key="1">
    <source>
        <dbReference type="EMBL" id="CBK23958.2"/>
    </source>
</evidence>
<dbReference type="Proteomes" id="UP000008312">
    <property type="component" value="Unassembled WGS sequence"/>
</dbReference>
<accession>D8M7B9</accession>
<reference evidence="1" key="1">
    <citation type="submission" date="2010-02" db="EMBL/GenBank/DDBJ databases">
        <title>Sequencing and annotation of the Blastocystis hominis genome.</title>
        <authorList>
            <person name="Wincker P."/>
        </authorList>
    </citation>
    <scope>NUCLEOTIDE SEQUENCE</scope>
    <source>
        <strain evidence="1">Singapore isolate B</strain>
    </source>
</reference>
<dbReference type="RefSeq" id="XP_012898006.1">
    <property type="nucleotide sequence ID" value="XM_013042552.1"/>
</dbReference>
<name>D8M7B9_BLAHO</name>
<dbReference type="InParanoid" id="D8M7B9"/>
<dbReference type="AlphaFoldDB" id="D8M7B9"/>
<organism evidence="1">
    <name type="scientific">Blastocystis hominis</name>
    <dbReference type="NCBI Taxonomy" id="12968"/>
    <lineage>
        <taxon>Eukaryota</taxon>
        <taxon>Sar</taxon>
        <taxon>Stramenopiles</taxon>
        <taxon>Bigyra</taxon>
        <taxon>Opalozoa</taxon>
        <taxon>Opalinata</taxon>
        <taxon>Blastocystidae</taxon>
        <taxon>Blastocystis</taxon>
    </lineage>
</organism>
<keyword evidence="2" id="KW-1185">Reference proteome</keyword>
<proteinExistence type="predicted"/>
<sequence length="39" mass="4589">MKMGLIFGFFDSSFWKDCISQSFDTPWLDPVVPYQNIVE</sequence>
<dbReference type="GeneID" id="24920828"/>
<evidence type="ECO:0000313" key="2">
    <source>
        <dbReference type="Proteomes" id="UP000008312"/>
    </source>
</evidence>